<dbReference type="AlphaFoldDB" id="A0A5M3XEL1"/>
<dbReference type="RefSeq" id="WP_170321473.1">
    <property type="nucleotide sequence ID" value="NZ_BAAAHM010000008.1"/>
</dbReference>
<keyword evidence="1 2" id="KW-0808">Transferase</keyword>
<keyword evidence="3" id="KW-1185">Reference proteome</keyword>
<proteinExistence type="predicted"/>
<dbReference type="Gene3D" id="3.40.50.10540">
    <property type="entry name" value="Crotonobetainyl-coa:carnitine coa-transferase, domain 1"/>
    <property type="match status" value="1"/>
</dbReference>
<accession>A0A5M3XEL1</accession>
<dbReference type="InterPro" id="IPR044855">
    <property type="entry name" value="CoA-Trfase_III_dom3_sf"/>
</dbReference>
<reference evidence="2 3" key="1">
    <citation type="submission" date="2019-10" db="EMBL/GenBank/DDBJ databases">
        <title>Whole genome shotgun sequence of Acrocarpospora pleiomorpha NBRC 16267.</title>
        <authorList>
            <person name="Ichikawa N."/>
            <person name="Kimura A."/>
            <person name="Kitahashi Y."/>
            <person name="Komaki H."/>
            <person name="Oguchi A."/>
        </authorList>
    </citation>
    <scope>NUCLEOTIDE SEQUENCE [LARGE SCALE GENOMIC DNA]</scope>
    <source>
        <strain evidence="2 3">NBRC 16267</strain>
    </source>
</reference>
<comment type="caution">
    <text evidence="2">The sequence shown here is derived from an EMBL/GenBank/DDBJ whole genome shotgun (WGS) entry which is preliminary data.</text>
</comment>
<protein>
    <submittedName>
        <fullName evidence="2">CoA transferase</fullName>
    </submittedName>
</protein>
<dbReference type="SUPFAM" id="SSF89796">
    <property type="entry name" value="CoA-transferase family III (CaiB/BaiF)"/>
    <property type="match status" value="1"/>
</dbReference>
<evidence type="ECO:0000256" key="1">
    <source>
        <dbReference type="ARBA" id="ARBA00022679"/>
    </source>
</evidence>
<evidence type="ECO:0000313" key="3">
    <source>
        <dbReference type="Proteomes" id="UP000377595"/>
    </source>
</evidence>
<dbReference type="Proteomes" id="UP000377595">
    <property type="component" value="Unassembled WGS sequence"/>
</dbReference>
<dbReference type="EMBL" id="BLAF01000014">
    <property type="protein sequence ID" value="GES20055.1"/>
    <property type="molecule type" value="Genomic_DNA"/>
</dbReference>
<dbReference type="PANTHER" id="PTHR48207">
    <property type="entry name" value="SUCCINATE--HYDROXYMETHYLGLUTARATE COA-TRANSFERASE"/>
    <property type="match status" value="1"/>
</dbReference>
<organism evidence="2 3">
    <name type="scientific">Acrocarpospora pleiomorpha</name>
    <dbReference type="NCBI Taxonomy" id="90975"/>
    <lineage>
        <taxon>Bacteria</taxon>
        <taxon>Bacillati</taxon>
        <taxon>Actinomycetota</taxon>
        <taxon>Actinomycetes</taxon>
        <taxon>Streptosporangiales</taxon>
        <taxon>Streptosporangiaceae</taxon>
        <taxon>Acrocarpospora</taxon>
    </lineage>
</organism>
<name>A0A5M3XEL1_9ACTN</name>
<dbReference type="InterPro" id="IPR003673">
    <property type="entry name" value="CoA-Trfase_fam_III"/>
</dbReference>
<dbReference type="InterPro" id="IPR050483">
    <property type="entry name" value="CoA-transferase_III_domain"/>
</dbReference>
<sequence>MSTAAGPLSGCVIVDFSRLIAGPCAGDLLAALGADVIKVEDVTGDPMRGARSRRVEHGQTAPSFAAYNVHKRSVALDLKDPGGRSDALRLCAGADAVISSFRPGTMERLGLGARELRARNPRLVVARLSAFGESGPDRDRGGVDIVLQAESGLMSVTGEPDGSPTKVGVPIIDAASAYVLALGVVSALLGRERGSAPEEVTVSMLDVGLHLQAQPLAEYLASGEEPERAGNRAPYAAPADVFRAADGPLVISAHLPRHWARLCELVGRPHWRDDPRFGTADARVTHREALTAAIEEVLREHPVDHWLRLFASAGLTAGRIRTYAEVVGDGERESILDAEDVDGSAIRVVRSPLRFSDWDDTALGRRVPRTGEHTTVILEPAGEPA</sequence>
<dbReference type="Gene3D" id="3.30.1540.10">
    <property type="entry name" value="formyl-coa transferase, domain 3"/>
    <property type="match status" value="1"/>
</dbReference>
<gene>
    <name evidence="2" type="ORF">Aple_029510</name>
</gene>
<dbReference type="GO" id="GO:0008410">
    <property type="term" value="F:CoA-transferase activity"/>
    <property type="evidence" value="ECO:0007669"/>
    <property type="project" value="TreeGrafter"/>
</dbReference>
<evidence type="ECO:0000313" key="2">
    <source>
        <dbReference type="EMBL" id="GES20055.1"/>
    </source>
</evidence>
<dbReference type="PANTHER" id="PTHR48207:SF3">
    <property type="entry name" value="SUCCINATE--HYDROXYMETHYLGLUTARATE COA-TRANSFERASE"/>
    <property type="match status" value="1"/>
</dbReference>
<dbReference type="Pfam" id="PF02515">
    <property type="entry name" value="CoA_transf_3"/>
    <property type="match status" value="1"/>
</dbReference>
<dbReference type="InterPro" id="IPR023606">
    <property type="entry name" value="CoA-Trfase_III_dom_1_sf"/>
</dbReference>